<feature type="compositionally biased region" description="Polar residues" evidence="1">
    <location>
        <begin position="75"/>
        <end position="85"/>
    </location>
</feature>
<organism evidence="2">
    <name type="scientific">Setaria italica</name>
    <name type="common">Foxtail millet</name>
    <name type="synonym">Panicum italicum</name>
    <dbReference type="NCBI Taxonomy" id="4555"/>
    <lineage>
        <taxon>Eukaryota</taxon>
        <taxon>Viridiplantae</taxon>
        <taxon>Streptophyta</taxon>
        <taxon>Embryophyta</taxon>
        <taxon>Tracheophyta</taxon>
        <taxon>Spermatophyta</taxon>
        <taxon>Magnoliopsida</taxon>
        <taxon>Liliopsida</taxon>
        <taxon>Poales</taxon>
        <taxon>Poaceae</taxon>
        <taxon>PACMAD clade</taxon>
        <taxon>Panicoideae</taxon>
        <taxon>Panicodae</taxon>
        <taxon>Paniceae</taxon>
        <taxon>Cenchrinae</taxon>
        <taxon>Setaria</taxon>
    </lineage>
</organism>
<dbReference type="EMBL" id="CM003528">
    <property type="protein sequence ID" value="RCV07383.1"/>
    <property type="molecule type" value="Genomic_DNA"/>
</dbReference>
<reference evidence="2" key="1">
    <citation type="journal article" date="2012" name="Nat. Biotechnol.">
        <title>Reference genome sequence of the model plant Setaria.</title>
        <authorList>
            <person name="Bennetzen J.L."/>
            <person name="Schmutz J."/>
            <person name="Wang H."/>
            <person name="Percifield R."/>
            <person name="Hawkins J."/>
            <person name="Pontaroli A.C."/>
            <person name="Estep M."/>
            <person name="Feng L."/>
            <person name="Vaughn J.N."/>
            <person name="Grimwood J."/>
            <person name="Jenkins J."/>
            <person name="Barry K."/>
            <person name="Lindquist E."/>
            <person name="Hellsten U."/>
            <person name="Deshpande S."/>
            <person name="Wang X."/>
            <person name="Wu X."/>
            <person name="Mitros T."/>
            <person name="Triplett J."/>
            <person name="Yang X."/>
            <person name="Ye C.Y."/>
            <person name="Mauro-Herrera M."/>
            <person name="Wang L."/>
            <person name="Li P."/>
            <person name="Sharma M."/>
            <person name="Sharma R."/>
            <person name="Ronald P.C."/>
            <person name="Panaud O."/>
            <person name="Kellogg E.A."/>
            <person name="Brutnell T.P."/>
            <person name="Doust A.N."/>
            <person name="Tuskan G.A."/>
            <person name="Rokhsar D."/>
            <person name="Devos K.M."/>
        </authorList>
    </citation>
    <scope>NUCLEOTIDE SEQUENCE [LARGE SCALE GENOMIC DNA]</scope>
    <source>
        <strain evidence="2">Yugu1</strain>
    </source>
</reference>
<gene>
    <name evidence="2" type="ORF">SETIT_1G239900v2</name>
</gene>
<feature type="region of interest" description="Disordered" evidence="1">
    <location>
        <begin position="46"/>
        <end position="119"/>
    </location>
</feature>
<feature type="compositionally biased region" description="Low complexity" evidence="1">
    <location>
        <begin position="94"/>
        <end position="110"/>
    </location>
</feature>
<accession>A0A368PP35</accession>
<proteinExistence type="predicted"/>
<name>A0A368PP35_SETIT</name>
<evidence type="ECO:0000256" key="1">
    <source>
        <dbReference type="SAM" id="MobiDB-lite"/>
    </source>
</evidence>
<evidence type="ECO:0000313" key="2">
    <source>
        <dbReference type="EMBL" id="RCV07383.1"/>
    </source>
</evidence>
<dbReference type="AlphaFoldDB" id="A0A368PP35"/>
<feature type="compositionally biased region" description="Basic and acidic residues" evidence="1">
    <location>
        <begin position="1"/>
        <end position="12"/>
    </location>
</feature>
<protein>
    <submittedName>
        <fullName evidence="2">Uncharacterized protein</fullName>
    </submittedName>
</protein>
<reference evidence="2" key="2">
    <citation type="submission" date="2015-07" db="EMBL/GenBank/DDBJ databases">
        <authorList>
            <person name="Noorani M."/>
        </authorList>
    </citation>
    <scope>NUCLEOTIDE SEQUENCE</scope>
    <source>
        <strain evidence="2">Yugu1</strain>
    </source>
</reference>
<feature type="region of interest" description="Disordered" evidence="1">
    <location>
        <begin position="1"/>
        <end position="31"/>
    </location>
</feature>
<sequence>MALTCRETERTEPPAVSMARPSRHAPGHDHLLVTTGTVCARTRTRAHVRARNTTKGCRGSVPRPRACSTGRAPSGRTTPPQSSPAASRCRERTAACAGRSASRSARATSAWLEPPAPPRNLASLAVPRSARVVPPAQAAPRARVALLS</sequence>